<evidence type="ECO:0000256" key="2">
    <source>
        <dbReference type="ARBA" id="ARBA00022679"/>
    </source>
</evidence>
<feature type="transmembrane region" description="Helical" evidence="3">
    <location>
        <begin position="307"/>
        <end position="323"/>
    </location>
</feature>
<dbReference type="PANTHER" id="PTHR22916:SF51">
    <property type="entry name" value="GLYCOSYLTRANSFERASE EPSH-RELATED"/>
    <property type="match status" value="1"/>
</dbReference>
<evidence type="ECO:0000313" key="5">
    <source>
        <dbReference type="EMBL" id="TCO89991.1"/>
    </source>
</evidence>
<evidence type="ECO:0000256" key="3">
    <source>
        <dbReference type="SAM" id="Phobius"/>
    </source>
</evidence>
<protein>
    <submittedName>
        <fullName evidence="5">Glycosyltransferase involved in cell wall biosynthesis</fullName>
    </submittedName>
</protein>
<feature type="domain" description="Glycosyltransferase 2-like" evidence="4">
    <location>
        <begin position="9"/>
        <end position="165"/>
    </location>
</feature>
<accession>A0A4R2LQ52</accession>
<gene>
    <name evidence="5" type="ORF">EV202_11827</name>
</gene>
<dbReference type="InterPro" id="IPR001173">
    <property type="entry name" value="Glyco_trans_2-like"/>
</dbReference>
<dbReference type="CDD" id="cd00761">
    <property type="entry name" value="Glyco_tranf_GTA_type"/>
    <property type="match status" value="1"/>
</dbReference>
<dbReference type="Pfam" id="PF00535">
    <property type="entry name" value="Glycos_transf_2"/>
    <property type="match status" value="1"/>
</dbReference>
<keyword evidence="3" id="KW-0472">Membrane</keyword>
<sequence length="337" mass="39704">MENTAPIISVIVPVYKVEKYLGKCLESILDQSFEDIEVLLIDDGSPDSSGVLCDHFSLIDSRVKVFHKENGGVGSARNYGIERALGKYLAFIDSDDWIEPDMLETLYTQQLRYNAELSVCGMQKDDEEGNVLFRIDNDVTYLENQHYAILTLFNQDKYYKYQGWVYNKLYLKELVNKYHIRFHEEIAYSEDRLFNFDYLKHVVSAVFSTQPKYHYLIRANSAMTSSNAGKVYEDKFSSFIPAFEEMFQYSCVNYPSEIQRAVASNYTLDVVNLYLKYRKEMRDMEIGCRIRQIVMRMLPSMSSSERIIYRIFLVHPLLYYWFIKLRYYGSLLKTFIK</sequence>
<dbReference type="RefSeq" id="WP_131926931.1">
    <property type="nucleotide sequence ID" value="NZ_SLXB01000018.1"/>
</dbReference>
<dbReference type="GO" id="GO:0016758">
    <property type="term" value="F:hexosyltransferase activity"/>
    <property type="evidence" value="ECO:0007669"/>
    <property type="project" value="UniProtKB-ARBA"/>
</dbReference>
<keyword evidence="1" id="KW-0328">Glycosyltransferase</keyword>
<comment type="caution">
    <text evidence="5">The sequence shown here is derived from an EMBL/GenBank/DDBJ whole genome shotgun (WGS) entry which is preliminary data.</text>
</comment>
<dbReference type="PANTHER" id="PTHR22916">
    <property type="entry name" value="GLYCOSYLTRANSFERASE"/>
    <property type="match status" value="1"/>
</dbReference>
<dbReference type="Proteomes" id="UP000295600">
    <property type="component" value="Unassembled WGS sequence"/>
</dbReference>
<dbReference type="Gene3D" id="3.90.550.10">
    <property type="entry name" value="Spore Coat Polysaccharide Biosynthesis Protein SpsA, Chain A"/>
    <property type="match status" value="1"/>
</dbReference>
<reference evidence="5 6" key="1">
    <citation type="submission" date="2019-03" db="EMBL/GenBank/DDBJ databases">
        <title>Genomic Encyclopedia of Type Strains, Phase IV (KMG-IV): sequencing the most valuable type-strain genomes for metagenomic binning, comparative biology and taxonomic classification.</title>
        <authorList>
            <person name="Goeker M."/>
        </authorList>
    </citation>
    <scope>NUCLEOTIDE SEQUENCE [LARGE SCALE GENOMIC DNA]</scope>
    <source>
        <strain evidence="5 6">DSM 23917</strain>
    </source>
</reference>
<organism evidence="5 6">
    <name type="scientific">Prevotella heparinolytica</name>
    <dbReference type="NCBI Taxonomy" id="28113"/>
    <lineage>
        <taxon>Bacteria</taxon>
        <taxon>Pseudomonadati</taxon>
        <taxon>Bacteroidota</taxon>
        <taxon>Bacteroidia</taxon>
        <taxon>Bacteroidales</taxon>
        <taxon>Bacteroidaceae</taxon>
        <taxon>Bacteroides</taxon>
    </lineage>
</organism>
<keyword evidence="3" id="KW-0812">Transmembrane</keyword>
<name>A0A4R2LQ52_9BACE</name>
<proteinExistence type="predicted"/>
<dbReference type="SUPFAM" id="SSF53448">
    <property type="entry name" value="Nucleotide-diphospho-sugar transferases"/>
    <property type="match status" value="1"/>
</dbReference>
<dbReference type="EMBL" id="SLXB01000018">
    <property type="protein sequence ID" value="TCO89991.1"/>
    <property type="molecule type" value="Genomic_DNA"/>
</dbReference>
<evidence type="ECO:0000256" key="1">
    <source>
        <dbReference type="ARBA" id="ARBA00022676"/>
    </source>
</evidence>
<dbReference type="InterPro" id="IPR029044">
    <property type="entry name" value="Nucleotide-diphossugar_trans"/>
</dbReference>
<keyword evidence="3" id="KW-1133">Transmembrane helix</keyword>
<keyword evidence="2 5" id="KW-0808">Transferase</keyword>
<dbReference type="AlphaFoldDB" id="A0A4R2LQ52"/>
<evidence type="ECO:0000259" key="4">
    <source>
        <dbReference type="Pfam" id="PF00535"/>
    </source>
</evidence>
<evidence type="ECO:0000313" key="6">
    <source>
        <dbReference type="Proteomes" id="UP000295600"/>
    </source>
</evidence>